<feature type="domain" description="ELYS-like" evidence="3">
    <location>
        <begin position="38"/>
        <end position="255"/>
    </location>
</feature>
<evidence type="ECO:0000313" key="4">
    <source>
        <dbReference type="EMBL" id="KAF2237487.1"/>
    </source>
</evidence>
<name>A0A6A6HHG7_VIRVR</name>
<dbReference type="OrthoDB" id="20729at2759"/>
<dbReference type="InterPro" id="IPR025151">
    <property type="entry name" value="ELYS_dom"/>
</dbReference>
<protein>
    <recommendedName>
        <fullName evidence="3">ELYS-like domain-containing protein</fullName>
    </recommendedName>
</protein>
<gene>
    <name evidence="4" type="ORF">EV356DRAFT_574268</name>
</gene>
<dbReference type="Pfam" id="PF13934">
    <property type="entry name" value="ELYS"/>
    <property type="match status" value="1"/>
</dbReference>
<evidence type="ECO:0000256" key="2">
    <source>
        <dbReference type="ARBA" id="ARBA00023242"/>
    </source>
</evidence>
<accession>A0A6A6HHG7</accession>
<reference evidence="4" key="1">
    <citation type="journal article" date="2020" name="Stud. Mycol.">
        <title>101 Dothideomycetes genomes: a test case for predicting lifestyles and emergence of pathogens.</title>
        <authorList>
            <person name="Haridas S."/>
            <person name="Albert R."/>
            <person name="Binder M."/>
            <person name="Bloem J."/>
            <person name="Labutti K."/>
            <person name="Salamov A."/>
            <person name="Andreopoulos B."/>
            <person name="Baker S."/>
            <person name="Barry K."/>
            <person name="Bills G."/>
            <person name="Bluhm B."/>
            <person name="Cannon C."/>
            <person name="Castanera R."/>
            <person name="Culley D."/>
            <person name="Daum C."/>
            <person name="Ezra D."/>
            <person name="Gonzalez J."/>
            <person name="Henrissat B."/>
            <person name="Kuo A."/>
            <person name="Liang C."/>
            <person name="Lipzen A."/>
            <person name="Lutzoni F."/>
            <person name="Magnuson J."/>
            <person name="Mondo S."/>
            <person name="Nolan M."/>
            <person name="Ohm R."/>
            <person name="Pangilinan J."/>
            <person name="Park H.-J."/>
            <person name="Ramirez L."/>
            <person name="Alfaro M."/>
            <person name="Sun H."/>
            <person name="Tritt A."/>
            <person name="Yoshinaga Y."/>
            <person name="Zwiers L.-H."/>
            <person name="Turgeon B."/>
            <person name="Goodwin S."/>
            <person name="Spatafora J."/>
            <person name="Crous P."/>
            <person name="Grigoriev I."/>
        </authorList>
    </citation>
    <scope>NUCLEOTIDE SEQUENCE</scope>
    <source>
        <strain evidence="4">Tuck. ex Michener</strain>
    </source>
</reference>
<dbReference type="AlphaFoldDB" id="A0A6A6HHG7"/>
<organism evidence="4 5">
    <name type="scientific">Viridothelium virens</name>
    <name type="common">Speckled blister lichen</name>
    <name type="synonym">Trypethelium virens</name>
    <dbReference type="NCBI Taxonomy" id="1048519"/>
    <lineage>
        <taxon>Eukaryota</taxon>
        <taxon>Fungi</taxon>
        <taxon>Dikarya</taxon>
        <taxon>Ascomycota</taxon>
        <taxon>Pezizomycotina</taxon>
        <taxon>Dothideomycetes</taxon>
        <taxon>Dothideomycetes incertae sedis</taxon>
        <taxon>Trypetheliales</taxon>
        <taxon>Trypetheliaceae</taxon>
        <taxon>Viridothelium</taxon>
    </lineage>
</organism>
<evidence type="ECO:0000313" key="5">
    <source>
        <dbReference type="Proteomes" id="UP000800092"/>
    </source>
</evidence>
<dbReference type="GO" id="GO:0005634">
    <property type="term" value="C:nucleus"/>
    <property type="evidence" value="ECO:0007669"/>
    <property type="project" value="UniProtKB-SubCell"/>
</dbReference>
<dbReference type="Proteomes" id="UP000800092">
    <property type="component" value="Unassembled WGS sequence"/>
</dbReference>
<dbReference type="EMBL" id="ML991780">
    <property type="protein sequence ID" value="KAF2237487.1"/>
    <property type="molecule type" value="Genomic_DNA"/>
</dbReference>
<comment type="subcellular location">
    <subcellularLocation>
        <location evidence="1">Nucleus</location>
    </subcellularLocation>
</comment>
<evidence type="ECO:0000259" key="3">
    <source>
        <dbReference type="Pfam" id="PF13934"/>
    </source>
</evidence>
<keyword evidence="5" id="KW-1185">Reference proteome</keyword>
<proteinExistence type="predicted"/>
<evidence type="ECO:0000256" key="1">
    <source>
        <dbReference type="ARBA" id="ARBA00004123"/>
    </source>
</evidence>
<sequence length="320" mass="37033">MVVLEEFDDIFDNGSDQSLTHNDYETIREHRRRLDGELFFDRLLKLLRVNAARLYPPKTNDDLRELHGRIVAAPIADHNKQSLFYYILKDFDDEDQREEQSSLDFANRFAMPGRYRVYVDGLWELDHLNFRKALDDLTDPSCIPTFPDEILDTLLRHTPTHEQDLALVYYHTVSPPLANEIIRDSFFKHLAKLSITEAYIFSRQQSDPTHRHLFELLITSALKEEIGEARAARCVELVNLPFDREEEDWFEEHLIDGNGKSLHGAKDTVMVRRIAMGKMKDALKEGEQLSGRNMNGVTWNTVKNGINAGLGTRMEAYHSG</sequence>
<keyword evidence="2" id="KW-0539">Nucleus</keyword>